<protein>
    <recommendedName>
        <fullName evidence="6">Zn(2)-C6 fungal-type domain-containing protein</fullName>
    </recommendedName>
</protein>
<dbReference type="STRING" id="913774.A0A0C3CCP7"/>
<evidence type="ECO:0000313" key="7">
    <source>
        <dbReference type="EMBL" id="KIM96693.1"/>
    </source>
</evidence>
<evidence type="ECO:0000259" key="6">
    <source>
        <dbReference type="PROSITE" id="PS50048"/>
    </source>
</evidence>
<keyword evidence="4" id="KW-0539">Nucleus</keyword>
<dbReference type="SMART" id="SM00066">
    <property type="entry name" value="GAL4"/>
    <property type="match status" value="1"/>
</dbReference>
<dbReference type="GO" id="GO:0000978">
    <property type="term" value="F:RNA polymerase II cis-regulatory region sequence-specific DNA binding"/>
    <property type="evidence" value="ECO:0007669"/>
    <property type="project" value="TreeGrafter"/>
</dbReference>
<feature type="region of interest" description="Disordered" evidence="5">
    <location>
        <begin position="1"/>
        <end position="36"/>
    </location>
</feature>
<dbReference type="Pfam" id="PF04082">
    <property type="entry name" value="Fungal_trans"/>
    <property type="match status" value="1"/>
</dbReference>
<evidence type="ECO:0000256" key="5">
    <source>
        <dbReference type="SAM" id="MobiDB-lite"/>
    </source>
</evidence>
<dbReference type="Gene3D" id="4.10.240.10">
    <property type="entry name" value="Zn(2)-C6 fungal-type DNA-binding domain"/>
    <property type="match status" value="1"/>
</dbReference>
<dbReference type="PANTHER" id="PTHR47424:SF4">
    <property type="entry name" value="ZN(II)2CYS6 TRANSCRIPTION FACTOR (EUROFUNG)"/>
    <property type="match status" value="1"/>
</dbReference>
<dbReference type="SUPFAM" id="SSF57701">
    <property type="entry name" value="Zn2/Cys6 DNA-binding domain"/>
    <property type="match status" value="1"/>
</dbReference>
<dbReference type="InterPro" id="IPR007219">
    <property type="entry name" value="XnlR_reg_dom"/>
</dbReference>
<reference evidence="7 8" key="1">
    <citation type="submission" date="2014-04" db="EMBL/GenBank/DDBJ databases">
        <authorList>
            <consortium name="DOE Joint Genome Institute"/>
            <person name="Kuo A."/>
            <person name="Martino E."/>
            <person name="Perotto S."/>
            <person name="Kohler A."/>
            <person name="Nagy L.G."/>
            <person name="Floudas D."/>
            <person name="Copeland A."/>
            <person name="Barry K.W."/>
            <person name="Cichocki N."/>
            <person name="Veneault-Fourrey C."/>
            <person name="LaButti K."/>
            <person name="Lindquist E.A."/>
            <person name="Lipzen A."/>
            <person name="Lundell T."/>
            <person name="Morin E."/>
            <person name="Murat C."/>
            <person name="Sun H."/>
            <person name="Tunlid A."/>
            <person name="Henrissat B."/>
            <person name="Grigoriev I.V."/>
            <person name="Hibbett D.S."/>
            <person name="Martin F."/>
            <person name="Nordberg H.P."/>
            <person name="Cantor M.N."/>
            <person name="Hua S.X."/>
        </authorList>
    </citation>
    <scope>NUCLEOTIDE SEQUENCE [LARGE SCALE GENOMIC DNA]</scope>
    <source>
        <strain evidence="7 8">Zn</strain>
    </source>
</reference>
<evidence type="ECO:0000256" key="3">
    <source>
        <dbReference type="ARBA" id="ARBA00023163"/>
    </source>
</evidence>
<dbReference type="PANTHER" id="PTHR47424">
    <property type="entry name" value="REGULATORY PROTEIN GAL4"/>
    <property type="match status" value="1"/>
</dbReference>
<dbReference type="EMBL" id="KN832883">
    <property type="protein sequence ID" value="KIM96693.1"/>
    <property type="molecule type" value="Genomic_DNA"/>
</dbReference>
<dbReference type="InterPro" id="IPR001138">
    <property type="entry name" value="Zn2Cys6_DnaBD"/>
</dbReference>
<dbReference type="GO" id="GO:0005634">
    <property type="term" value="C:nucleus"/>
    <property type="evidence" value="ECO:0007669"/>
    <property type="project" value="TreeGrafter"/>
</dbReference>
<dbReference type="InParanoid" id="A0A0C3CCP7"/>
<reference evidence="8" key="2">
    <citation type="submission" date="2015-01" db="EMBL/GenBank/DDBJ databases">
        <title>Evolutionary Origins and Diversification of the Mycorrhizal Mutualists.</title>
        <authorList>
            <consortium name="DOE Joint Genome Institute"/>
            <consortium name="Mycorrhizal Genomics Consortium"/>
            <person name="Kohler A."/>
            <person name="Kuo A."/>
            <person name="Nagy L.G."/>
            <person name="Floudas D."/>
            <person name="Copeland A."/>
            <person name="Barry K.W."/>
            <person name="Cichocki N."/>
            <person name="Veneault-Fourrey C."/>
            <person name="LaButti K."/>
            <person name="Lindquist E.A."/>
            <person name="Lipzen A."/>
            <person name="Lundell T."/>
            <person name="Morin E."/>
            <person name="Murat C."/>
            <person name="Riley R."/>
            <person name="Ohm R."/>
            <person name="Sun H."/>
            <person name="Tunlid A."/>
            <person name="Henrissat B."/>
            <person name="Grigoriev I.V."/>
            <person name="Hibbett D.S."/>
            <person name="Martin F."/>
        </authorList>
    </citation>
    <scope>NUCLEOTIDE SEQUENCE [LARGE SCALE GENOMIC DNA]</scope>
    <source>
        <strain evidence="8">Zn</strain>
    </source>
</reference>
<dbReference type="InterPro" id="IPR051127">
    <property type="entry name" value="Fungal_SecMet_Regulators"/>
</dbReference>
<keyword evidence="8" id="KW-1185">Reference proteome</keyword>
<keyword evidence="2" id="KW-0805">Transcription regulation</keyword>
<organism evidence="7 8">
    <name type="scientific">Oidiodendron maius (strain Zn)</name>
    <dbReference type="NCBI Taxonomy" id="913774"/>
    <lineage>
        <taxon>Eukaryota</taxon>
        <taxon>Fungi</taxon>
        <taxon>Dikarya</taxon>
        <taxon>Ascomycota</taxon>
        <taxon>Pezizomycotina</taxon>
        <taxon>Leotiomycetes</taxon>
        <taxon>Leotiomycetes incertae sedis</taxon>
        <taxon>Myxotrichaceae</taxon>
        <taxon>Oidiodendron</taxon>
    </lineage>
</organism>
<dbReference type="CDD" id="cd00067">
    <property type="entry name" value="GAL4"/>
    <property type="match status" value="1"/>
</dbReference>
<keyword evidence="3" id="KW-0804">Transcription</keyword>
<dbReference type="SMART" id="SM00906">
    <property type="entry name" value="Fungal_trans"/>
    <property type="match status" value="1"/>
</dbReference>
<sequence>MPSSAARDIPVGSPAADHRRRADGDSPYPARGRRPRKRARLTLACEECQVRKVRCDGQRPACTACISKHGPSANCLYQSERSTAAFSREYVERLERRIRDLEAVGYPGFVFTNLESRSASSRHDPVETSLPRQPPLLHSFPMLVPENNSSSPRDVGEIHVPIVNVEGRDELDGMGNLSPTRNGPASGVYGSSSTANFMRQLQDAVEKNTRTLEYPSTVAGQGEYYNNLLDTYPAHSEERYIPYSIAQHCVLPPRHLADTMIEYFWVQCVLLYPFLSKSSFNTAYQSLWGVKRVPADQVMTYCTLNVIFAIVSQFSHDIPLEMRESTADMYFKRAMQLLHFEILGSGSLQLIQALLIMGLYLQSTDAPHRCWVLIGIAIRVAQGLGLHIAETTTRMKRQSERELARRIWHGCILMDRILSMTLGRPLMISRTMANSVPLPASVDDEFLSSEPGIDNVQPLGVTFRSEFYLQTLKLYSILEAVLSTSYSSGLSESSASQEDALTNEGLGDLDCNAILRIDNLLKEWHQNIPEHLVWRSTPMSREVDELFLRQANVLELRYLHVQLLLFRPVLSQLLLCSLPIQKNREPKLKIPLWHAIALPFARKCVAAAQQIIDITHGHQRNDGSFEPLPAWWYKVFYVYSAATVLVAARIYRPLHDDISDASLKASWLLCLDVLKHHMPVSKSACRCVAALHFLDQHIVSKQSDGEFRQSRQETVSSYAAQVITPNDPPADSTQDQAAFFLDQVLQPGDGGYYNTVDIQDIAWLHSVPMDLMQNNTGNMFG</sequence>
<name>A0A0C3CCP7_OIDMZ</name>
<accession>A0A0C3CCP7</accession>
<dbReference type="HOGENOM" id="CLU_008511_1_1_1"/>
<feature type="domain" description="Zn(2)-C6 fungal-type" evidence="6">
    <location>
        <begin position="44"/>
        <end position="77"/>
    </location>
</feature>
<dbReference type="OrthoDB" id="424974at2759"/>
<dbReference type="GO" id="GO:0000981">
    <property type="term" value="F:DNA-binding transcription factor activity, RNA polymerase II-specific"/>
    <property type="evidence" value="ECO:0007669"/>
    <property type="project" value="InterPro"/>
</dbReference>
<keyword evidence="1" id="KW-0479">Metal-binding</keyword>
<dbReference type="Pfam" id="PF00172">
    <property type="entry name" value="Zn_clus"/>
    <property type="match status" value="1"/>
</dbReference>
<evidence type="ECO:0000256" key="4">
    <source>
        <dbReference type="ARBA" id="ARBA00023242"/>
    </source>
</evidence>
<dbReference type="Proteomes" id="UP000054321">
    <property type="component" value="Unassembled WGS sequence"/>
</dbReference>
<evidence type="ECO:0000313" key="8">
    <source>
        <dbReference type="Proteomes" id="UP000054321"/>
    </source>
</evidence>
<dbReference type="CDD" id="cd12148">
    <property type="entry name" value="fungal_TF_MHR"/>
    <property type="match status" value="1"/>
</dbReference>
<gene>
    <name evidence="7" type="ORF">OIDMADRAFT_182900</name>
</gene>
<dbReference type="PROSITE" id="PS50048">
    <property type="entry name" value="ZN2_CY6_FUNGAL_2"/>
    <property type="match status" value="1"/>
</dbReference>
<dbReference type="GO" id="GO:0000435">
    <property type="term" value="P:positive regulation of transcription from RNA polymerase II promoter by galactose"/>
    <property type="evidence" value="ECO:0007669"/>
    <property type="project" value="TreeGrafter"/>
</dbReference>
<dbReference type="GO" id="GO:0008270">
    <property type="term" value="F:zinc ion binding"/>
    <property type="evidence" value="ECO:0007669"/>
    <property type="project" value="InterPro"/>
</dbReference>
<evidence type="ECO:0000256" key="1">
    <source>
        <dbReference type="ARBA" id="ARBA00022723"/>
    </source>
</evidence>
<proteinExistence type="predicted"/>
<dbReference type="GO" id="GO:0006351">
    <property type="term" value="P:DNA-templated transcription"/>
    <property type="evidence" value="ECO:0007669"/>
    <property type="project" value="InterPro"/>
</dbReference>
<dbReference type="AlphaFoldDB" id="A0A0C3CCP7"/>
<dbReference type="InterPro" id="IPR036864">
    <property type="entry name" value="Zn2-C6_fun-type_DNA-bd_sf"/>
</dbReference>
<evidence type="ECO:0000256" key="2">
    <source>
        <dbReference type="ARBA" id="ARBA00023015"/>
    </source>
</evidence>